<evidence type="ECO:0000256" key="2">
    <source>
        <dbReference type="ARBA" id="ARBA00022723"/>
    </source>
</evidence>
<accession>A0A7J7DY35</accession>
<dbReference type="EMBL" id="JAAARO010000002">
    <property type="protein sequence ID" value="KAF5751288.1"/>
    <property type="molecule type" value="Genomic_DNA"/>
</dbReference>
<name>A0A7J7DY35_TRIWF</name>
<dbReference type="InterPro" id="IPR016177">
    <property type="entry name" value="DNA-bd_dom_sf"/>
</dbReference>
<evidence type="ECO:0000256" key="4">
    <source>
        <dbReference type="ARBA" id="ARBA00022833"/>
    </source>
</evidence>
<feature type="region of interest" description="Disordered" evidence="9">
    <location>
        <begin position="16"/>
        <end position="45"/>
    </location>
</feature>
<keyword evidence="3" id="KW-0863">Zinc-finger</keyword>
<dbReference type="Gene3D" id="3.30.890.10">
    <property type="entry name" value="Methyl-cpg-binding Protein 2, Chain A"/>
    <property type="match status" value="1"/>
</dbReference>
<feature type="domain" description="MBD" evidence="10">
    <location>
        <begin position="110"/>
        <end position="180"/>
    </location>
</feature>
<gene>
    <name evidence="12" type="ORF">HS088_TW02G00301</name>
</gene>
<dbReference type="Pfam" id="PF01429">
    <property type="entry name" value="MBD"/>
    <property type="match status" value="1"/>
</dbReference>
<reference evidence="12 13" key="1">
    <citation type="journal article" date="2020" name="Nat. Commun.">
        <title>Genome of Tripterygium wilfordii and identification of cytochrome P450 involved in triptolide biosynthesis.</title>
        <authorList>
            <person name="Tu L."/>
            <person name="Su P."/>
            <person name="Zhang Z."/>
            <person name="Gao L."/>
            <person name="Wang J."/>
            <person name="Hu T."/>
            <person name="Zhou J."/>
            <person name="Zhang Y."/>
            <person name="Zhao Y."/>
            <person name="Liu Y."/>
            <person name="Song Y."/>
            <person name="Tong Y."/>
            <person name="Lu Y."/>
            <person name="Yang J."/>
            <person name="Xu C."/>
            <person name="Jia M."/>
            <person name="Peters R.J."/>
            <person name="Huang L."/>
            <person name="Gao W."/>
        </authorList>
    </citation>
    <scope>NUCLEOTIDE SEQUENCE [LARGE SCALE GENOMIC DNA]</scope>
    <source>
        <strain evidence="13">cv. XIE 37</strain>
        <tissue evidence="12">Leaf</tissue>
    </source>
</reference>
<dbReference type="SUPFAM" id="SSF54171">
    <property type="entry name" value="DNA-binding domain"/>
    <property type="match status" value="1"/>
</dbReference>
<dbReference type="GO" id="GO:0003677">
    <property type="term" value="F:DNA binding"/>
    <property type="evidence" value="ECO:0007669"/>
    <property type="project" value="UniProtKB-KW"/>
</dbReference>
<evidence type="ECO:0000259" key="10">
    <source>
        <dbReference type="PROSITE" id="PS50982"/>
    </source>
</evidence>
<evidence type="ECO:0000256" key="7">
    <source>
        <dbReference type="ARBA" id="ARBA00023163"/>
    </source>
</evidence>
<dbReference type="SMART" id="SM00391">
    <property type="entry name" value="MBD"/>
    <property type="match status" value="1"/>
</dbReference>
<keyword evidence="4" id="KW-0862">Zinc</keyword>
<dbReference type="PROSITE" id="PS51050">
    <property type="entry name" value="ZF_CW"/>
    <property type="match status" value="1"/>
</dbReference>
<evidence type="ECO:0000313" key="13">
    <source>
        <dbReference type="Proteomes" id="UP000593562"/>
    </source>
</evidence>
<dbReference type="InterPro" id="IPR011124">
    <property type="entry name" value="Znf_CW"/>
</dbReference>
<proteinExistence type="predicted"/>
<keyword evidence="2" id="KW-0479">Metal-binding</keyword>
<evidence type="ECO:0000313" key="12">
    <source>
        <dbReference type="EMBL" id="KAF5751288.1"/>
    </source>
</evidence>
<sequence>MLFLSYQSPLFSLGCRHGTDRHTERRQTQSTMTEKPPKGAPKNKSSKLLAVKTYAVQCSNCMKWRSIGTEEEYMDIRSKVEPFQCGDGKSDVSCEDPADVEMKVDASHMWVNDKDAIPRTPDGFKRIMVPRSDYSKIDVYYLPPTGKRVKCFSELKAFKETNAEYKNLSLSDFNFSSPKVVEGTISKDSAGGNA</sequence>
<evidence type="ECO:0000256" key="3">
    <source>
        <dbReference type="ARBA" id="ARBA00022771"/>
    </source>
</evidence>
<evidence type="ECO:0000256" key="1">
    <source>
        <dbReference type="ARBA" id="ARBA00004123"/>
    </source>
</evidence>
<comment type="caution">
    <text evidence="12">The sequence shown here is derived from an EMBL/GenBank/DDBJ whole genome shotgun (WGS) entry which is preliminary data.</text>
</comment>
<feature type="compositionally biased region" description="Basic and acidic residues" evidence="9">
    <location>
        <begin position="17"/>
        <end position="27"/>
    </location>
</feature>
<dbReference type="PROSITE" id="PS50982">
    <property type="entry name" value="MBD"/>
    <property type="match status" value="1"/>
</dbReference>
<feature type="domain" description="CW-type" evidence="11">
    <location>
        <begin position="48"/>
        <end position="102"/>
    </location>
</feature>
<protein>
    <submittedName>
        <fullName evidence="12">Methyl-CpG-binding domain-containing protein 4-like</fullName>
    </submittedName>
</protein>
<evidence type="ECO:0000256" key="5">
    <source>
        <dbReference type="ARBA" id="ARBA00023015"/>
    </source>
</evidence>
<keyword evidence="13" id="KW-1185">Reference proteome</keyword>
<evidence type="ECO:0000256" key="8">
    <source>
        <dbReference type="ARBA" id="ARBA00023242"/>
    </source>
</evidence>
<dbReference type="Pfam" id="PF07496">
    <property type="entry name" value="zf-CW"/>
    <property type="match status" value="1"/>
</dbReference>
<dbReference type="AlphaFoldDB" id="A0A7J7DY35"/>
<evidence type="ECO:0000256" key="6">
    <source>
        <dbReference type="ARBA" id="ARBA00023125"/>
    </source>
</evidence>
<dbReference type="PANTHER" id="PTHR12396">
    <property type="entry name" value="METHYL-CPG BINDING PROTEIN, MBD"/>
    <property type="match status" value="1"/>
</dbReference>
<keyword evidence="6" id="KW-0238">DNA-binding</keyword>
<evidence type="ECO:0000256" key="9">
    <source>
        <dbReference type="SAM" id="MobiDB-lite"/>
    </source>
</evidence>
<dbReference type="GO" id="GO:0008270">
    <property type="term" value="F:zinc ion binding"/>
    <property type="evidence" value="ECO:0007669"/>
    <property type="project" value="UniProtKB-KW"/>
</dbReference>
<dbReference type="PANTHER" id="PTHR12396:SF10">
    <property type="entry name" value="METHYL-CPG-BINDING DOMAIN-CONTAINING PROTEIN 1-RELATED"/>
    <property type="match status" value="1"/>
</dbReference>
<organism evidence="12 13">
    <name type="scientific">Tripterygium wilfordii</name>
    <name type="common">Thunder God vine</name>
    <dbReference type="NCBI Taxonomy" id="458696"/>
    <lineage>
        <taxon>Eukaryota</taxon>
        <taxon>Viridiplantae</taxon>
        <taxon>Streptophyta</taxon>
        <taxon>Embryophyta</taxon>
        <taxon>Tracheophyta</taxon>
        <taxon>Spermatophyta</taxon>
        <taxon>Magnoliopsida</taxon>
        <taxon>eudicotyledons</taxon>
        <taxon>Gunneridae</taxon>
        <taxon>Pentapetalae</taxon>
        <taxon>rosids</taxon>
        <taxon>fabids</taxon>
        <taxon>Celastrales</taxon>
        <taxon>Celastraceae</taxon>
        <taxon>Tripterygium</taxon>
    </lineage>
</organism>
<dbReference type="InParanoid" id="A0A7J7DY35"/>
<evidence type="ECO:0000259" key="11">
    <source>
        <dbReference type="PROSITE" id="PS51050"/>
    </source>
</evidence>
<keyword evidence="5" id="KW-0805">Transcription regulation</keyword>
<dbReference type="GO" id="GO:0005634">
    <property type="term" value="C:nucleus"/>
    <property type="evidence" value="ECO:0007669"/>
    <property type="project" value="UniProtKB-SubCell"/>
</dbReference>
<keyword evidence="8" id="KW-0539">Nucleus</keyword>
<keyword evidence="7" id="KW-0804">Transcription</keyword>
<dbReference type="Proteomes" id="UP000593562">
    <property type="component" value="Unassembled WGS sequence"/>
</dbReference>
<dbReference type="InterPro" id="IPR001739">
    <property type="entry name" value="Methyl_CpG_DNA-bd"/>
</dbReference>
<comment type="subcellular location">
    <subcellularLocation>
        <location evidence="1">Nucleus</location>
    </subcellularLocation>
</comment>